<feature type="region of interest" description="Disordered" evidence="1">
    <location>
        <begin position="1"/>
        <end position="26"/>
    </location>
</feature>
<reference evidence="2" key="1">
    <citation type="submission" date="2021-03" db="EMBL/GenBank/DDBJ databases">
        <title>Draft genome sequence of rust myrtle Austropuccinia psidii MF-1, a brazilian biotype.</title>
        <authorList>
            <person name="Quecine M.C."/>
            <person name="Pachon D.M.R."/>
            <person name="Bonatelli M.L."/>
            <person name="Correr F.H."/>
            <person name="Franceschini L.M."/>
            <person name="Leite T.F."/>
            <person name="Margarido G.R.A."/>
            <person name="Almeida C.A."/>
            <person name="Ferrarezi J.A."/>
            <person name="Labate C.A."/>
        </authorList>
    </citation>
    <scope>NUCLEOTIDE SEQUENCE</scope>
    <source>
        <strain evidence="2">MF-1</strain>
    </source>
</reference>
<accession>A0A9Q3GCB2</accession>
<evidence type="ECO:0000313" key="3">
    <source>
        <dbReference type="Proteomes" id="UP000765509"/>
    </source>
</evidence>
<name>A0A9Q3GCB2_9BASI</name>
<protein>
    <submittedName>
        <fullName evidence="2">Uncharacterized protein</fullName>
    </submittedName>
</protein>
<feature type="region of interest" description="Disordered" evidence="1">
    <location>
        <begin position="45"/>
        <end position="69"/>
    </location>
</feature>
<comment type="caution">
    <text evidence="2">The sequence shown here is derived from an EMBL/GenBank/DDBJ whole genome shotgun (WGS) entry which is preliminary data.</text>
</comment>
<feature type="compositionally biased region" description="Basic and acidic residues" evidence="1">
    <location>
        <begin position="1"/>
        <end position="25"/>
    </location>
</feature>
<evidence type="ECO:0000313" key="2">
    <source>
        <dbReference type="EMBL" id="MBW0461621.1"/>
    </source>
</evidence>
<evidence type="ECO:0000256" key="1">
    <source>
        <dbReference type="SAM" id="MobiDB-lite"/>
    </source>
</evidence>
<sequence length="91" mass="10833">MNRNEEISNRQKKQDQEALSKKTNMEELETEQISLTEDQFPWKGYTNRQPLRNANLVEPNNNNSRDNSECESQTFKWLEDICKPKNNKSEK</sequence>
<keyword evidence="3" id="KW-1185">Reference proteome</keyword>
<dbReference type="Proteomes" id="UP000765509">
    <property type="component" value="Unassembled WGS sequence"/>
</dbReference>
<organism evidence="2 3">
    <name type="scientific">Austropuccinia psidii MF-1</name>
    <dbReference type="NCBI Taxonomy" id="1389203"/>
    <lineage>
        <taxon>Eukaryota</taxon>
        <taxon>Fungi</taxon>
        <taxon>Dikarya</taxon>
        <taxon>Basidiomycota</taxon>
        <taxon>Pucciniomycotina</taxon>
        <taxon>Pucciniomycetes</taxon>
        <taxon>Pucciniales</taxon>
        <taxon>Sphaerophragmiaceae</taxon>
        <taxon>Austropuccinia</taxon>
    </lineage>
</organism>
<feature type="compositionally biased region" description="Polar residues" evidence="1">
    <location>
        <begin position="46"/>
        <end position="69"/>
    </location>
</feature>
<proteinExistence type="predicted"/>
<dbReference type="AlphaFoldDB" id="A0A9Q3GCB2"/>
<dbReference type="EMBL" id="AVOT02000190">
    <property type="protein sequence ID" value="MBW0461621.1"/>
    <property type="molecule type" value="Genomic_DNA"/>
</dbReference>
<gene>
    <name evidence="2" type="ORF">O181_001336</name>
</gene>